<keyword evidence="3" id="KW-1185">Reference proteome</keyword>
<organism evidence="3 4">
    <name type="scientific">Drosophila suzukii</name>
    <name type="common">Spotted-wing drosophila fruit fly</name>
    <dbReference type="NCBI Taxonomy" id="28584"/>
    <lineage>
        <taxon>Eukaryota</taxon>
        <taxon>Metazoa</taxon>
        <taxon>Ecdysozoa</taxon>
        <taxon>Arthropoda</taxon>
        <taxon>Hexapoda</taxon>
        <taxon>Insecta</taxon>
        <taxon>Pterygota</taxon>
        <taxon>Neoptera</taxon>
        <taxon>Endopterygota</taxon>
        <taxon>Diptera</taxon>
        <taxon>Brachycera</taxon>
        <taxon>Muscomorpha</taxon>
        <taxon>Ephydroidea</taxon>
        <taxon>Drosophilidae</taxon>
        <taxon>Drosophila</taxon>
        <taxon>Sophophora</taxon>
    </lineage>
</organism>
<feature type="region of interest" description="Disordered" evidence="2">
    <location>
        <begin position="1"/>
        <end position="30"/>
    </location>
</feature>
<reference evidence="4" key="1">
    <citation type="submission" date="2025-08" db="UniProtKB">
        <authorList>
            <consortium name="RefSeq"/>
        </authorList>
    </citation>
    <scope>IDENTIFICATION</scope>
</reference>
<sequence length="562" mass="62081">MDRSLDSIGSCSLDADADSTDKSDTSGSLNFPTPLSVKNITHEFTVNFRERCVQRSPQQTQYTTSAYFDTGSAELVRMVLSPESAREPSSYINTTARNSQAADKKPSYLSLACCVNGYSNLTTYDSKVRQNINKSREVSPIRPSTSSLHYCKRSHNLAAPVLHIMPSPTRKDQSVESNNNNDYNGVNGTESFHGNGNGSFIKQRVERLYGPGALAQGFYSPKKHVPSPSHGTGRSYIQDSELARKVKQLSPSKDYGEFKKKLRLNCLQNATARLADPFLSDSSGGIDLPVFKHLSLEFRAQLPTVSPKRGSARSCIIPAMQGSQLRPDFGTIDEVNHKIEKNLSAAVKDGNYFLQILKGEQMRLLAMATLAEKYADALSTNPDITEDTFGLLRSASGKARLLVTQKMKQFEGLCHNNLNRSLEDKFPTTVDDLQGFWDMVYLQVEHLDSVFADIEHLKANKWKRVPESANIDPVTSRTIKSEKIGALKVKATGKTNHGIVNGAKDLPSNSAASLKREAQRKQFLEMKRQRRRAMAAVATDMPVTIDDTCVSSNAKVNSGHCE</sequence>
<accession>A0ABM4TXV0</accession>
<evidence type="ECO:0000256" key="2">
    <source>
        <dbReference type="SAM" id="MobiDB-lite"/>
    </source>
</evidence>
<evidence type="ECO:0000313" key="3">
    <source>
        <dbReference type="Proteomes" id="UP001652628"/>
    </source>
</evidence>
<comment type="similarity">
    <text evidence="1">Belongs to the SAPAP family.</text>
</comment>
<dbReference type="PANTHER" id="PTHR12353">
    <property type="entry name" value="DISKS LARGE-ASSOCIATED PROTEIN DAP SAP90/PSD-95-ASSOCIATED PROTEIN"/>
    <property type="match status" value="1"/>
</dbReference>
<protein>
    <submittedName>
        <fullName evidence="4">Uncharacterized protein vlc isoform X1</fullName>
    </submittedName>
</protein>
<evidence type="ECO:0000256" key="1">
    <source>
        <dbReference type="ARBA" id="ARBA00008839"/>
    </source>
</evidence>
<dbReference type="Proteomes" id="UP001652628">
    <property type="component" value="Chromosome 2"/>
</dbReference>
<dbReference type="RefSeq" id="XP_070854799.1">
    <property type="nucleotide sequence ID" value="XM_070998698.1"/>
</dbReference>
<proteinExistence type="inferred from homology"/>
<dbReference type="InterPro" id="IPR005026">
    <property type="entry name" value="SAPAP"/>
</dbReference>
<evidence type="ECO:0000313" key="4">
    <source>
        <dbReference type="RefSeq" id="XP_070854799.1"/>
    </source>
</evidence>
<dbReference type="PANTHER" id="PTHR12353:SF31">
    <property type="entry name" value="LD44824P"/>
    <property type="match status" value="1"/>
</dbReference>
<dbReference type="Pfam" id="PF03359">
    <property type="entry name" value="GKAP"/>
    <property type="match status" value="1"/>
</dbReference>
<gene>
    <name evidence="4" type="primary">vlc</name>
</gene>
<dbReference type="GeneID" id="139354464"/>
<name>A0ABM4TXV0_DROSZ</name>